<keyword evidence="2" id="KW-0802">TPR repeat</keyword>
<protein>
    <submittedName>
        <fullName evidence="5">Uncharacterized protein LOC113512552</fullName>
    </submittedName>
</protein>
<dbReference type="AlphaFoldDB" id="A0A6J3BSC9"/>
<keyword evidence="1" id="KW-0677">Repeat</keyword>
<keyword evidence="4" id="KW-1185">Reference proteome</keyword>
<dbReference type="GeneID" id="113512552"/>
<feature type="region of interest" description="Disordered" evidence="3">
    <location>
        <begin position="400"/>
        <end position="425"/>
    </location>
</feature>
<dbReference type="RefSeq" id="XP_031762861.2">
    <property type="nucleotide sequence ID" value="XM_031907001.2"/>
</dbReference>
<name>A0A6J3BSC9_GALME</name>
<dbReference type="InParanoid" id="A0A6J3BSC9"/>
<evidence type="ECO:0000313" key="5">
    <source>
        <dbReference type="RefSeq" id="XP_031762861.2"/>
    </source>
</evidence>
<evidence type="ECO:0000256" key="2">
    <source>
        <dbReference type="ARBA" id="ARBA00022803"/>
    </source>
</evidence>
<dbReference type="PANTHER" id="PTHR44314:SF1">
    <property type="entry name" value="CILIA- AND FLAGELLA-ASSOCIATED PROTEIN 70"/>
    <property type="match status" value="1"/>
</dbReference>
<dbReference type="PANTHER" id="PTHR44314">
    <property type="entry name" value="CILIA- AND FLAGELLA-ASSOCIATED PROTEIN 70"/>
    <property type="match status" value="1"/>
</dbReference>
<evidence type="ECO:0000313" key="4">
    <source>
        <dbReference type="Proteomes" id="UP001652740"/>
    </source>
</evidence>
<dbReference type="Proteomes" id="UP001652740">
    <property type="component" value="Unplaced"/>
</dbReference>
<accession>A0A6J3BSC9</accession>
<proteinExistence type="predicted"/>
<dbReference type="GO" id="GO:0060271">
    <property type="term" value="P:cilium assembly"/>
    <property type="evidence" value="ECO:0007669"/>
    <property type="project" value="TreeGrafter"/>
</dbReference>
<dbReference type="GO" id="GO:0070062">
    <property type="term" value="C:extracellular exosome"/>
    <property type="evidence" value="ECO:0007669"/>
    <property type="project" value="TreeGrafter"/>
</dbReference>
<evidence type="ECO:0000256" key="3">
    <source>
        <dbReference type="SAM" id="MobiDB-lite"/>
    </source>
</evidence>
<organism evidence="4 5">
    <name type="scientific">Galleria mellonella</name>
    <name type="common">Greater wax moth</name>
    <dbReference type="NCBI Taxonomy" id="7137"/>
    <lineage>
        <taxon>Eukaryota</taxon>
        <taxon>Metazoa</taxon>
        <taxon>Ecdysozoa</taxon>
        <taxon>Arthropoda</taxon>
        <taxon>Hexapoda</taxon>
        <taxon>Insecta</taxon>
        <taxon>Pterygota</taxon>
        <taxon>Neoptera</taxon>
        <taxon>Endopterygota</taxon>
        <taxon>Lepidoptera</taxon>
        <taxon>Glossata</taxon>
        <taxon>Ditrysia</taxon>
        <taxon>Pyraloidea</taxon>
        <taxon>Pyralidae</taxon>
        <taxon>Galleriinae</taxon>
        <taxon>Galleria</taxon>
    </lineage>
</organism>
<dbReference type="GO" id="GO:0031514">
    <property type="term" value="C:motile cilium"/>
    <property type="evidence" value="ECO:0007669"/>
    <property type="project" value="TreeGrafter"/>
</dbReference>
<dbReference type="InterPro" id="IPR052628">
    <property type="entry name" value="CFAP70"/>
</dbReference>
<dbReference type="Gene3D" id="1.25.40.10">
    <property type="entry name" value="Tetratricopeptide repeat domain"/>
    <property type="match status" value="1"/>
</dbReference>
<dbReference type="KEGG" id="gmw:113512552"/>
<reference evidence="5" key="1">
    <citation type="submission" date="2025-08" db="UniProtKB">
        <authorList>
            <consortium name="RefSeq"/>
        </authorList>
    </citation>
    <scope>IDENTIFICATION</scope>
    <source>
        <tissue evidence="5">Whole larvae</tissue>
    </source>
</reference>
<evidence type="ECO:0000256" key="1">
    <source>
        <dbReference type="ARBA" id="ARBA00022737"/>
    </source>
</evidence>
<dbReference type="SUPFAM" id="SSF48452">
    <property type="entry name" value="TPR-like"/>
    <property type="match status" value="2"/>
</dbReference>
<dbReference type="InterPro" id="IPR011990">
    <property type="entry name" value="TPR-like_helical_dom_sf"/>
</dbReference>
<sequence>MKKGKIRSEASISITKPDIQFKEEVYIPPFDVLTIKVISFRVPDEDPKHFAIKMTFYDQLLLTAIIKSIGSREIIKEQKILASGDMNYDPSDYEKMCLFADCPLVVNAQPLKSGETNLSGESGDKLFLNKSSSIVTSCQNISCCNIDILPIFLYRDKMCITKRMEPMIEPSILHQKSWDNLPLLTIELSVMRNPLNTHHHKLLKEANYMKLTLIASYNMIVPYNDEYVYSAASKMPLHNETNCGLVTFNQGYRIPKKYRCMSFYPKWESLRLSDNIFTKGDEKIHFNIEDLQNYHDIDVNRYVHNRTDPYTTVWGSFHRTLMLKDSNTWLWRHLRQYKWPLEVHMYGEQDGYSFMAFLDLFQLLYPGETTIRLVAPLQWINSQAMMENCGCDLLLRSNKKGPSTPGSTQKPIKNTGDSTQASTNTDVGYIARPTGSNENSAFVIVEVKLDKPLKKAVIPPQITNAEIEEMLKEMERGANKRECTGRGQLDRDWHATVRSAVNSLRKVPHYGMTEFCNFNRQFSKTRTRVELTTSCWQDAAVYVNNNFVVQDFLSSDELYEEMLMMAHACLMKTTCDVLVGIDNPHELDPVLRAARHARYLQDIPHATELYLQLVVQRPRDADCWRELGTCLLDVDRDWANVCISKSIELNPRHPLTLLSKGCIVFEKDPEAAEIFFVALLSLHPFWSTGWIVANAYYSERELFNLADEIMMYFKKNQTKGYVDILGYPRSWNNELGDWWDYTPLLPGMCPYYHAADLLLRLRAITLAEVCVARALSEAGESAAYFHLVALCCRLRGHIDEALCHIRQGIQKFGEISYMRSLEAECLHKNKDYDGANACFEKAGTCVSAYSILLAIPNCDPQRARSVLVDLIRREPNAYAWMALADDWMKRATTGEGGDADTTDGQKSAKTCAAACAVQALKLDRRAGRAWALLAKLVTPSARRQHCRDMAIACGYQWTDECREMGYHSQQSLCYKVSTSLQECQCKLCSHLIF</sequence>
<dbReference type="GO" id="GO:0003341">
    <property type="term" value="P:cilium movement"/>
    <property type="evidence" value="ECO:0007669"/>
    <property type="project" value="TreeGrafter"/>
</dbReference>
<gene>
    <name evidence="5" type="primary">LOC113512552</name>
</gene>